<evidence type="ECO:0000259" key="17">
    <source>
        <dbReference type="SMART" id="SM00484"/>
    </source>
</evidence>
<evidence type="ECO:0000256" key="16">
    <source>
        <dbReference type="SAM" id="MobiDB-lite"/>
    </source>
</evidence>
<dbReference type="InterPro" id="IPR036279">
    <property type="entry name" value="5-3_exonuclease_C_sf"/>
</dbReference>
<gene>
    <name evidence="19" type="ORF">FGO68_gene12660</name>
</gene>
<keyword evidence="15" id="KW-0175">Coiled coil</keyword>
<comment type="similarity">
    <text evidence="14">Belongs to the XPG/RAD2 endonuclease family. GEN subfamily.</text>
</comment>
<dbReference type="SUPFAM" id="SSF88723">
    <property type="entry name" value="PIN domain-like"/>
    <property type="match status" value="1"/>
</dbReference>
<keyword evidence="20" id="KW-1185">Reference proteome</keyword>
<dbReference type="CDD" id="cd09868">
    <property type="entry name" value="PIN_XPG_RAD2"/>
    <property type="match status" value="2"/>
</dbReference>
<comment type="cofactor">
    <cofactor evidence="1">
        <name>Mg(2+)</name>
        <dbReference type="ChEBI" id="CHEBI:18420"/>
    </cofactor>
</comment>
<dbReference type="SMART" id="SM00484">
    <property type="entry name" value="XPGI"/>
    <property type="match status" value="1"/>
</dbReference>
<dbReference type="GO" id="GO:0003697">
    <property type="term" value="F:single-stranded DNA binding"/>
    <property type="evidence" value="ECO:0007669"/>
    <property type="project" value="InterPro"/>
</dbReference>
<dbReference type="PRINTS" id="PR00066">
    <property type="entry name" value="XRODRMPGMNTG"/>
</dbReference>
<evidence type="ECO:0000256" key="7">
    <source>
        <dbReference type="ARBA" id="ARBA00022759"/>
    </source>
</evidence>
<evidence type="ECO:0000259" key="18">
    <source>
        <dbReference type="SMART" id="SM00485"/>
    </source>
</evidence>
<comment type="similarity">
    <text evidence="3">Belongs to the XPG/RAD2 endonuclease family. XPG subfamily.</text>
</comment>
<evidence type="ECO:0000256" key="5">
    <source>
        <dbReference type="ARBA" id="ARBA00022722"/>
    </source>
</evidence>
<comment type="caution">
    <text evidence="19">The sequence shown here is derived from an EMBL/GenBank/DDBJ whole genome shotgun (WGS) entry which is preliminary data.</text>
</comment>
<dbReference type="Gene3D" id="3.40.50.1010">
    <property type="entry name" value="5'-nuclease"/>
    <property type="match status" value="2"/>
</dbReference>
<dbReference type="FunFam" id="1.10.150.20:FF:000030">
    <property type="entry name" value="Flap endonuclease GEN-like 1"/>
    <property type="match status" value="1"/>
</dbReference>
<dbReference type="GO" id="GO:0005634">
    <property type="term" value="C:nucleus"/>
    <property type="evidence" value="ECO:0007669"/>
    <property type="project" value="UniProtKB-SubCell"/>
</dbReference>
<comment type="subcellular location">
    <subcellularLocation>
        <location evidence="2">Nucleus</location>
    </subcellularLocation>
</comment>
<evidence type="ECO:0000256" key="9">
    <source>
        <dbReference type="ARBA" id="ARBA00022801"/>
    </source>
</evidence>
<dbReference type="EMBL" id="RRYP01003246">
    <property type="protein sequence ID" value="TNV83986.1"/>
    <property type="molecule type" value="Genomic_DNA"/>
</dbReference>
<sequence length="923" mass="106618">MGVKGLWQHLQPAGRKILMESLSGKTLAIDVSIWIIEFMHALDNSNAANDFVVLDGFLKRICKLMYFGIKPVFVFDGATPSIKKKTLMIRRKLRHKQQVNYGKAAEKLLHNIVKETLIKYIQSKKRGSDEQSVEQRNSGSKLQEEEESDEEEQDNQSNPLLTKLLIDKHRSLLEQNEIDIDIFQSMDIEEQYEVIEELQRMHRDVVRERIAAVQSDLVEFSQMQMSTFIDGIKEKRRQKDIMIKASEAELRATHGEQQQLNGNNLRLIYMNKQDSNLQQYLPKTVLDIIDKAKKRRGNGIFRGKGKNDIEALIARNALEQQDQALIDDVFNKNPITFIKNQTNVNNVSYGLEVSQAEIEAYKEEQNKGLDDFLESIFGDIEDNVRIPESSIDDRPVVTVVFSPRKIEVIENQQQVMEVNIKGMEQVSKSSSSGSSSGSQMSQQSLKDSAQLEENLQSEISDQLSSLDKSSIPQSHQAKPFQIQSDQVSNNSQSEIATNSKKRKAEDTPDDFHKRVIISQLQETVIQQDSKDEQVFKVPEIPTNNSELILTEKTQMADEEYKVTLIDFQDFDNEERKENASKSDHPFAKMTDIDLERLKGEILQENIGLIEQLEKSSKAGFSFFTQESVDDLKSLLRLCGIPFVQAPFEAESQCAFLEISGLVDGVVTEDSDVLLFGARKVYRNIFQHNRFIEKYDMRIIESEMGLDRDDLIKLALFMGSDYTMGVRGIAAVNATEIINAFPGEDGLVRFKRWVDIRQQIIEQQEGENQSKMKKSQKEKMLELLEQALEDEQKERQDTVIEKEYKEKHKNWRRHWEFPNDFPSLDVIMAYKEPSIDPSKDPFSWSQPDFKQLTTFALTNLNWTQRDLDQYFIQVEKRMKEHSDKKKGTLEQYFQKEERFAIVKSQRVAQAVNDLRNKKNKKIRK</sequence>
<feature type="region of interest" description="Disordered" evidence="16">
    <location>
        <begin position="128"/>
        <end position="160"/>
    </location>
</feature>
<feature type="coiled-coil region" evidence="15">
    <location>
        <begin position="773"/>
        <end position="800"/>
    </location>
</feature>
<feature type="domain" description="XPG N-terminal" evidence="18">
    <location>
        <begin position="1"/>
        <end position="97"/>
    </location>
</feature>
<reference evidence="19" key="1">
    <citation type="submission" date="2019-06" db="EMBL/GenBank/DDBJ databases">
        <authorList>
            <person name="Zheng W."/>
        </authorList>
    </citation>
    <scope>NUCLEOTIDE SEQUENCE</scope>
    <source>
        <strain evidence="19">QDHG01</strain>
    </source>
</reference>
<dbReference type="SUPFAM" id="SSF47807">
    <property type="entry name" value="5' to 3' exonuclease, C-terminal subdomain"/>
    <property type="match status" value="1"/>
</dbReference>
<proteinExistence type="inferred from homology"/>
<dbReference type="GO" id="GO:0046872">
    <property type="term" value="F:metal ion binding"/>
    <property type="evidence" value="ECO:0007669"/>
    <property type="project" value="UniProtKB-KW"/>
</dbReference>
<keyword evidence="11" id="KW-0496">Mitochondrion</keyword>
<dbReference type="InterPro" id="IPR001044">
    <property type="entry name" value="XPG/Rad2_eukaryotes"/>
</dbReference>
<dbReference type="PROSITE" id="PS00842">
    <property type="entry name" value="XPG_2"/>
    <property type="match status" value="1"/>
</dbReference>
<keyword evidence="4" id="KW-0597">Phosphoprotein</keyword>
<dbReference type="Pfam" id="PF00867">
    <property type="entry name" value="XPG_I"/>
    <property type="match status" value="1"/>
</dbReference>
<evidence type="ECO:0000256" key="1">
    <source>
        <dbReference type="ARBA" id="ARBA00001946"/>
    </source>
</evidence>
<dbReference type="InterPro" id="IPR019974">
    <property type="entry name" value="XPG_CS"/>
</dbReference>
<evidence type="ECO:0000256" key="8">
    <source>
        <dbReference type="ARBA" id="ARBA00022763"/>
    </source>
</evidence>
<dbReference type="InterPro" id="IPR006085">
    <property type="entry name" value="XPG_DNA_repair_N"/>
</dbReference>
<dbReference type="InterPro" id="IPR006086">
    <property type="entry name" value="XPG-I_dom"/>
</dbReference>
<keyword evidence="5" id="KW-0540">Nuclease</keyword>
<protein>
    <recommendedName>
        <fullName evidence="21">DNA repair protein</fullName>
    </recommendedName>
</protein>
<dbReference type="InterPro" id="IPR006084">
    <property type="entry name" value="XPG/Rad2"/>
</dbReference>
<keyword evidence="13" id="KW-0539">Nucleus</keyword>
<evidence type="ECO:0000256" key="4">
    <source>
        <dbReference type="ARBA" id="ARBA00022553"/>
    </source>
</evidence>
<dbReference type="Gene3D" id="1.10.150.20">
    <property type="entry name" value="5' to 3' exonuclease, C-terminal subdomain"/>
    <property type="match status" value="1"/>
</dbReference>
<evidence type="ECO:0000256" key="6">
    <source>
        <dbReference type="ARBA" id="ARBA00022723"/>
    </source>
</evidence>
<feature type="compositionally biased region" description="Polar residues" evidence="16">
    <location>
        <begin position="445"/>
        <end position="498"/>
    </location>
</feature>
<evidence type="ECO:0000256" key="12">
    <source>
        <dbReference type="ARBA" id="ARBA00023204"/>
    </source>
</evidence>
<keyword evidence="12" id="KW-0234">DNA repair</keyword>
<evidence type="ECO:0008006" key="21">
    <source>
        <dbReference type="Google" id="ProtNLM"/>
    </source>
</evidence>
<dbReference type="GO" id="GO:0048256">
    <property type="term" value="F:flap endonuclease activity"/>
    <property type="evidence" value="ECO:0007669"/>
    <property type="project" value="UniProtKB-ARBA"/>
</dbReference>
<feature type="domain" description="XPG-I" evidence="17">
    <location>
        <begin position="636"/>
        <end position="705"/>
    </location>
</feature>
<evidence type="ECO:0000256" key="10">
    <source>
        <dbReference type="ARBA" id="ARBA00022842"/>
    </source>
</evidence>
<evidence type="ECO:0000256" key="14">
    <source>
        <dbReference type="ARBA" id="ARBA00038112"/>
    </source>
</evidence>
<evidence type="ECO:0000313" key="20">
    <source>
        <dbReference type="Proteomes" id="UP000785679"/>
    </source>
</evidence>
<dbReference type="OrthoDB" id="31113at2759"/>
<dbReference type="InterPro" id="IPR008918">
    <property type="entry name" value="HhH2"/>
</dbReference>
<dbReference type="Pfam" id="PF00752">
    <property type="entry name" value="XPG_N"/>
    <property type="match status" value="1"/>
</dbReference>
<dbReference type="SMART" id="SM00279">
    <property type="entry name" value="HhH2"/>
    <property type="match status" value="1"/>
</dbReference>
<evidence type="ECO:0000256" key="11">
    <source>
        <dbReference type="ARBA" id="ARBA00023128"/>
    </source>
</evidence>
<keyword evidence="10" id="KW-0460">Magnesium</keyword>
<evidence type="ECO:0000256" key="15">
    <source>
        <dbReference type="SAM" id="Coils"/>
    </source>
</evidence>
<evidence type="ECO:0000256" key="13">
    <source>
        <dbReference type="ARBA" id="ARBA00023242"/>
    </source>
</evidence>
<keyword evidence="8" id="KW-0227">DNA damage</keyword>
<dbReference type="CDD" id="cd09904">
    <property type="entry name" value="H3TH_XPG"/>
    <property type="match status" value="1"/>
</dbReference>
<keyword evidence="6" id="KW-0479">Metal-binding</keyword>
<feature type="compositionally biased region" description="Low complexity" evidence="16">
    <location>
        <begin position="427"/>
        <end position="444"/>
    </location>
</feature>
<feature type="compositionally biased region" description="Acidic residues" evidence="16">
    <location>
        <begin position="144"/>
        <end position="154"/>
    </location>
</feature>
<dbReference type="PANTHER" id="PTHR16171:SF7">
    <property type="entry name" value="DNA REPAIR PROTEIN RAD2"/>
    <property type="match status" value="1"/>
</dbReference>
<evidence type="ECO:0000313" key="19">
    <source>
        <dbReference type="EMBL" id="TNV83986.1"/>
    </source>
</evidence>
<evidence type="ECO:0000256" key="3">
    <source>
        <dbReference type="ARBA" id="ARBA00005283"/>
    </source>
</evidence>
<name>A0A8J8NY80_HALGN</name>
<organism evidence="19 20">
    <name type="scientific">Halteria grandinella</name>
    <dbReference type="NCBI Taxonomy" id="5974"/>
    <lineage>
        <taxon>Eukaryota</taxon>
        <taxon>Sar</taxon>
        <taxon>Alveolata</taxon>
        <taxon>Ciliophora</taxon>
        <taxon>Intramacronucleata</taxon>
        <taxon>Spirotrichea</taxon>
        <taxon>Stichotrichia</taxon>
        <taxon>Sporadotrichida</taxon>
        <taxon>Halteriidae</taxon>
        <taxon>Halteria</taxon>
    </lineage>
</organism>
<dbReference type="SMART" id="SM00485">
    <property type="entry name" value="XPGN"/>
    <property type="match status" value="1"/>
</dbReference>
<evidence type="ECO:0000256" key="2">
    <source>
        <dbReference type="ARBA" id="ARBA00004123"/>
    </source>
</evidence>
<dbReference type="GO" id="GO:0006289">
    <property type="term" value="P:nucleotide-excision repair"/>
    <property type="evidence" value="ECO:0007669"/>
    <property type="project" value="InterPro"/>
</dbReference>
<dbReference type="InterPro" id="IPR029060">
    <property type="entry name" value="PIN-like_dom_sf"/>
</dbReference>
<keyword evidence="9" id="KW-0378">Hydrolase</keyword>
<keyword evidence="7" id="KW-0255">Endonuclease</keyword>
<dbReference type="AlphaFoldDB" id="A0A8J8NY80"/>
<dbReference type="PRINTS" id="PR00853">
    <property type="entry name" value="XPGRADSUPER"/>
</dbReference>
<feature type="region of interest" description="Disordered" evidence="16">
    <location>
        <begin position="424"/>
        <end position="510"/>
    </location>
</feature>
<accession>A0A8J8NY80</accession>
<dbReference type="PANTHER" id="PTHR16171">
    <property type="entry name" value="DNA REPAIR PROTEIN COMPLEMENTING XP-G CELLS-RELATED"/>
    <property type="match status" value="1"/>
</dbReference>
<dbReference type="Proteomes" id="UP000785679">
    <property type="component" value="Unassembled WGS sequence"/>
</dbReference>